<reference evidence="5" key="2">
    <citation type="submission" date="2021-04" db="EMBL/GenBank/DDBJ databases">
        <authorList>
            <person name="Gilroy R."/>
        </authorList>
    </citation>
    <scope>NUCLEOTIDE SEQUENCE</scope>
    <source>
        <strain evidence="5">ChiBcec2-3848</strain>
    </source>
</reference>
<dbReference type="AlphaFoldDB" id="A0A9D2TBN1"/>
<dbReference type="Gene3D" id="3.90.220.20">
    <property type="entry name" value="DNA methylase specificity domains"/>
    <property type="match status" value="2"/>
</dbReference>
<dbReference type="PANTHER" id="PTHR30408">
    <property type="entry name" value="TYPE-1 RESTRICTION ENZYME ECOKI SPECIFICITY PROTEIN"/>
    <property type="match status" value="1"/>
</dbReference>
<evidence type="ECO:0000259" key="4">
    <source>
        <dbReference type="Pfam" id="PF01420"/>
    </source>
</evidence>
<dbReference type="InterPro" id="IPR052021">
    <property type="entry name" value="Type-I_RS_S_subunit"/>
</dbReference>
<comment type="caution">
    <text evidence="5">The sequence shown here is derived from an EMBL/GenBank/DDBJ whole genome shotgun (WGS) entry which is preliminary data.</text>
</comment>
<evidence type="ECO:0000256" key="2">
    <source>
        <dbReference type="ARBA" id="ARBA00022747"/>
    </source>
</evidence>
<dbReference type="Proteomes" id="UP000823886">
    <property type="component" value="Unassembled WGS sequence"/>
</dbReference>
<sequence>MIEKYLPEVCKIQYGFPFDSAQFSTDEGMPLIRIRDVVRGYSETFSTEKYKEEYVVHQNDLLVGMDGEFNIAKWGKTPALLNQRVCRLIPFPEEIDKNYLFYFMPSALKRIEEKTPFVTVKHLSAKELNKIIVPLPPLDEQRRIAAVLDKVTDLIAQRRAQLDKLDLLVKSRFVEMFGDPACSTKWATKKLSQLGELNRGVSKHRPRNDPALLGGPYPLIQTGDVSNSGLYITEHSASYSELGLAQSRLWKAGTLCITIAANIAQTSILTFDSCFPDSVVGFIPGNETNAIFMHYWFGFFQKILEEQAPQVAQKNINLKILSGLDVIVPPFDLQNKFAQFVSYVNIVRKDITC</sequence>
<dbReference type="SUPFAM" id="SSF116734">
    <property type="entry name" value="DNA methylase specificity domain"/>
    <property type="match status" value="2"/>
</dbReference>
<organism evidence="5 6">
    <name type="scientific">Candidatus Blautia merdavium</name>
    <dbReference type="NCBI Taxonomy" id="2838494"/>
    <lineage>
        <taxon>Bacteria</taxon>
        <taxon>Bacillati</taxon>
        <taxon>Bacillota</taxon>
        <taxon>Clostridia</taxon>
        <taxon>Lachnospirales</taxon>
        <taxon>Lachnospiraceae</taxon>
        <taxon>Blautia</taxon>
    </lineage>
</organism>
<dbReference type="GO" id="GO:0004519">
    <property type="term" value="F:endonuclease activity"/>
    <property type="evidence" value="ECO:0007669"/>
    <property type="project" value="UniProtKB-KW"/>
</dbReference>
<name>A0A9D2TBN1_9FIRM</name>
<dbReference type="EMBL" id="DWVZ01000182">
    <property type="protein sequence ID" value="HJC64525.1"/>
    <property type="molecule type" value="Genomic_DNA"/>
</dbReference>
<keyword evidence="2" id="KW-0680">Restriction system</keyword>
<dbReference type="CDD" id="cd17282">
    <property type="entry name" value="RMtype1_S_Eco16444ORF1681_TRD1-CR1_like"/>
    <property type="match status" value="1"/>
</dbReference>
<dbReference type="InterPro" id="IPR044946">
    <property type="entry name" value="Restrct_endonuc_typeI_TRD_sf"/>
</dbReference>
<keyword evidence="5" id="KW-0378">Hydrolase</keyword>
<evidence type="ECO:0000313" key="6">
    <source>
        <dbReference type="Proteomes" id="UP000823886"/>
    </source>
</evidence>
<protein>
    <submittedName>
        <fullName evidence="5">Restriction endonuclease subunit S</fullName>
        <ecNumber evidence="5">3.1.21.-</ecNumber>
    </submittedName>
</protein>
<evidence type="ECO:0000256" key="1">
    <source>
        <dbReference type="ARBA" id="ARBA00010923"/>
    </source>
</evidence>
<dbReference type="GO" id="GO:0016787">
    <property type="term" value="F:hydrolase activity"/>
    <property type="evidence" value="ECO:0007669"/>
    <property type="project" value="UniProtKB-KW"/>
</dbReference>
<gene>
    <name evidence="5" type="ORF">H9753_13080</name>
</gene>
<dbReference type="PANTHER" id="PTHR30408:SF12">
    <property type="entry name" value="TYPE I RESTRICTION ENZYME MJAVIII SPECIFICITY SUBUNIT"/>
    <property type="match status" value="1"/>
</dbReference>
<dbReference type="EC" id="3.1.21.-" evidence="5"/>
<keyword evidence="3" id="KW-0238">DNA-binding</keyword>
<feature type="non-terminal residue" evidence="5">
    <location>
        <position position="353"/>
    </location>
</feature>
<dbReference type="InterPro" id="IPR000055">
    <property type="entry name" value="Restrct_endonuc_typeI_TRD"/>
</dbReference>
<dbReference type="GO" id="GO:0003677">
    <property type="term" value="F:DNA binding"/>
    <property type="evidence" value="ECO:0007669"/>
    <property type="project" value="UniProtKB-KW"/>
</dbReference>
<feature type="domain" description="Type I restriction modification DNA specificity" evidence="4">
    <location>
        <begin position="6"/>
        <end position="162"/>
    </location>
</feature>
<proteinExistence type="inferred from homology"/>
<dbReference type="CDD" id="cd17257">
    <property type="entry name" value="RMtype1_S_EcoBI-TRD1-CR1_like"/>
    <property type="match status" value="1"/>
</dbReference>
<keyword evidence="5" id="KW-0255">Endonuclease</keyword>
<reference evidence="5" key="1">
    <citation type="journal article" date="2021" name="PeerJ">
        <title>Extensive microbial diversity within the chicken gut microbiome revealed by metagenomics and culture.</title>
        <authorList>
            <person name="Gilroy R."/>
            <person name="Ravi A."/>
            <person name="Getino M."/>
            <person name="Pursley I."/>
            <person name="Horton D.L."/>
            <person name="Alikhan N.F."/>
            <person name="Baker D."/>
            <person name="Gharbi K."/>
            <person name="Hall N."/>
            <person name="Watson M."/>
            <person name="Adriaenssens E.M."/>
            <person name="Foster-Nyarko E."/>
            <person name="Jarju S."/>
            <person name="Secka A."/>
            <person name="Antonio M."/>
            <person name="Oren A."/>
            <person name="Chaudhuri R.R."/>
            <person name="La Ragione R."/>
            <person name="Hildebrand F."/>
            <person name="Pallen M.J."/>
        </authorList>
    </citation>
    <scope>NUCLEOTIDE SEQUENCE</scope>
    <source>
        <strain evidence="5">ChiBcec2-3848</strain>
    </source>
</reference>
<accession>A0A9D2TBN1</accession>
<dbReference type="GO" id="GO:0009307">
    <property type="term" value="P:DNA restriction-modification system"/>
    <property type="evidence" value="ECO:0007669"/>
    <property type="project" value="UniProtKB-KW"/>
</dbReference>
<evidence type="ECO:0000256" key="3">
    <source>
        <dbReference type="ARBA" id="ARBA00023125"/>
    </source>
</evidence>
<dbReference type="Pfam" id="PF01420">
    <property type="entry name" value="Methylase_S"/>
    <property type="match status" value="2"/>
</dbReference>
<feature type="domain" description="Type I restriction modification DNA specificity" evidence="4">
    <location>
        <begin position="185"/>
        <end position="344"/>
    </location>
</feature>
<evidence type="ECO:0000313" key="5">
    <source>
        <dbReference type="EMBL" id="HJC64525.1"/>
    </source>
</evidence>
<comment type="similarity">
    <text evidence="1">Belongs to the type-I restriction system S methylase family.</text>
</comment>
<keyword evidence="5" id="KW-0540">Nuclease</keyword>